<dbReference type="Proteomes" id="UP000245764">
    <property type="component" value="Chromosome 13"/>
</dbReference>
<dbReference type="GO" id="GO:0004565">
    <property type="term" value="F:beta-galactosidase activity"/>
    <property type="evidence" value="ECO:0007669"/>
    <property type="project" value="UniProtKB-EC"/>
</dbReference>
<evidence type="ECO:0000256" key="2">
    <source>
        <dbReference type="ARBA" id="ARBA00007401"/>
    </source>
</evidence>
<dbReference type="InterPro" id="IPR032312">
    <property type="entry name" value="LacZ_4"/>
</dbReference>
<name>A0A2H1H7Y0_ZYMTR</name>
<protein>
    <recommendedName>
        <fullName evidence="3">beta-galactosidase</fullName>
        <ecNumber evidence="3">3.2.1.23</ecNumber>
    </recommendedName>
    <alternativeName>
        <fullName evidence="6">Lactase</fullName>
    </alternativeName>
</protein>
<proteinExistence type="inferred from homology"/>
<dbReference type="GO" id="GO:0009341">
    <property type="term" value="C:beta-galactosidase complex"/>
    <property type="evidence" value="ECO:0007669"/>
    <property type="project" value="InterPro"/>
</dbReference>
<dbReference type="InterPro" id="IPR004199">
    <property type="entry name" value="B-gal_small/dom_5"/>
</dbReference>
<dbReference type="SMART" id="SM01038">
    <property type="entry name" value="Bgal_small_N"/>
    <property type="match status" value="1"/>
</dbReference>
<accession>A0A2H1H7Y0</accession>
<dbReference type="InterPro" id="IPR014718">
    <property type="entry name" value="GH-type_carb-bd"/>
</dbReference>
<dbReference type="Gene3D" id="2.60.40.10">
    <property type="entry name" value="Immunoglobulins"/>
    <property type="match status" value="2"/>
</dbReference>
<dbReference type="Pfam" id="PF02836">
    <property type="entry name" value="Glyco_hydro_2_C"/>
    <property type="match status" value="1"/>
</dbReference>
<sequence length="1067" mass="120559">MEPILRPEASPSSPSPGMIEATHSRRAMATTKTGVARYDWDDLSVLHRNTLPPRSDFQLYNTESDALAREKAKAVSLSGVWKFHLADSPLEAPTGFEQTSFDGSQWQDIQVPGCWQLQNVGGSGPHYTNIQYPFFVNPPHPPHVENECGSYITEFCVPKHLQEHHQLRLRFEGVDSGFHVWINGHEVGYSQGARNPSEFDITEFIKPAENNVLAVRVYKFTDGSYIEDQDQWWLSGIFRDVFLLGFPARARFEDLSVQTLFDEHYRDATLKAEALVTGPGTIDLKLFDASGEVMGTGIAKKSDPETSSVNLSIAIRSPHKWTAEDPYLYTLIWHLDGQFSATRVGFRQVELKDGLIKVNGQRILLRGANRHEHHPNSGRSVPYEFMKQDLIMMKQHNLNAIRTAHQPNDPRMYDLADELGFWIIDEADIECHGFELICDAALPASARALPFWERKQFTDEPAKEFTSNKPEWRDAYLDRAQHLVHRDKLHPSVIIWSLGNESFYGENHTAMIEWIRAQDPTRLIHYEPDHDAKLVDMHSEMYQNVADIIAFGKDKSKKKPLILCEYLHAMGTGPGNIKEYIDAFYAYPSLQGGCIWEWSNHGLHTTTQDGKAFVGYGGDFGDSPNDGNFVLDGVLNSDHTPRSALLEYKKALEPVQILSWSATFSTVTIINRLDFSTLDHLQCVVSISDEGGIRSIDQLIAVPTGIQPGATAEVQIPPITTVPDTETFLNLSFLLKDDTSWANKGHELALLQVPLSTSQRLLRPAEIHGATLEVEASVTTLAITSSDTPSCWEVDLVRGRLSSWHKNGKQLIVKALEPTFYRAVTDNDAWQDGRDWKDRSLHLAKTQARSVHWHQIDDANVLVDVEQSFAAPALSWSLELQTQYRFSSSGAVTLTIKGTPKGQNLPLTLPRIGVELGLPKQFYNFQWFGRAGESYKDMKLSQPIGLHRSNVDNLWTSPEYPQECSNRTDTRWLKIRSSANEPSLTAQFLKERDGKEISLFDFMASWYDFKDIEEARHPFELEEKKQDHVVLRLDADHHGLGTGSCGPKTLDEYALKTEPFEFTIVLH</sequence>
<dbReference type="SUPFAM" id="SSF49303">
    <property type="entry name" value="beta-Galactosidase/glucuronidase domain"/>
    <property type="match status" value="2"/>
</dbReference>
<dbReference type="InterPro" id="IPR011013">
    <property type="entry name" value="Gal_mutarotase_sf_dom"/>
</dbReference>
<evidence type="ECO:0000313" key="8">
    <source>
        <dbReference type="EMBL" id="SMR61910.1"/>
    </source>
</evidence>
<dbReference type="GO" id="GO:0005990">
    <property type="term" value="P:lactose catabolic process"/>
    <property type="evidence" value="ECO:0007669"/>
    <property type="project" value="TreeGrafter"/>
</dbReference>
<evidence type="ECO:0000256" key="4">
    <source>
        <dbReference type="ARBA" id="ARBA00022801"/>
    </source>
</evidence>
<dbReference type="Gene3D" id="2.70.98.10">
    <property type="match status" value="1"/>
</dbReference>
<dbReference type="InterPro" id="IPR050347">
    <property type="entry name" value="Bact_Beta-galactosidase"/>
</dbReference>
<gene>
    <name evidence="8" type="ORF">ZT1E4_G11223</name>
</gene>
<keyword evidence="4" id="KW-0378">Hydrolase</keyword>
<dbReference type="InterPro" id="IPR017853">
    <property type="entry name" value="GH"/>
</dbReference>
<dbReference type="Gene3D" id="2.60.120.260">
    <property type="entry name" value="Galactose-binding domain-like"/>
    <property type="match status" value="1"/>
</dbReference>
<dbReference type="PRINTS" id="PR00132">
    <property type="entry name" value="GLHYDRLASE2"/>
</dbReference>
<dbReference type="InterPro" id="IPR036156">
    <property type="entry name" value="Beta-gal/glucu_dom_sf"/>
</dbReference>
<dbReference type="InterPro" id="IPR006101">
    <property type="entry name" value="Glyco_hydro_2"/>
</dbReference>
<dbReference type="SUPFAM" id="SSF51445">
    <property type="entry name" value="(Trans)glycosidases"/>
    <property type="match status" value="1"/>
</dbReference>
<dbReference type="AlphaFoldDB" id="A0A2H1H7Y0"/>
<dbReference type="Pfam" id="PF02837">
    <property type="entry name" value="Glyco_hydro_2_N"/>
    <property type="match status" value="1"/>
</dbReference>
<dbReference type="InterPro" id="IPR013783">
    <property type="entry name" value="Ig-like_fold"/>
</dbReference>
<dbReference type="EMBL" id="LT854265">
    <property type="protein sequence ID" value="SMR61910.1"/>
    <property type="molecule type" value="Genomic_DNA"/>
</dbReference>
<dbReference type="PANTHER" id="PTHR46323">
    <property type="entry name" value="BETA-GALACTOSIDASE"/>
    <property type="match status" value="1"/>
</dbReference>
<dbReference type="PANTHER" id="PTHR46323:SF2">
    <property type="entry name" value="BETA-GALACTOSIDASE"/>
    <property type="match status" value="1"/>
</dbReference>
<dbReference type="EC" id="3.2.1.23" evidence="3"/>
<evidence type="ECO:0000313" key="9">
    <source>
        <dbReference type="Proteomes" id="UP000245764"/>
    </source>
</evidence>
<evidence type="ECO:0000256" key="3">
    <source>
        <dbReference type="ARBA" id="ARBA00012756"/>
    </source>
</evidence>
<comment type="similarity">
    <text evidence="2">Belongs to the glycosyl hydrolase 2 family.</text>
</comment>
<keyword evidence="5" id="KW-0326">Glycosidase</keyword>
<dbReference type="InterPro" id="IPR006102">
    <property type="entry name" value="Ig-like_GH2"/>
</dbReference>
<reference evidence="9" key="1">
    <citation type="submission" date="2017-05" db="EMBL/GenBank/DDBJ databases">
        <authorList>
            <person name="Song R."/>
            <person name="Chenine A.L."/>
            <person name="Ruprecht R.M."/>
        </authorList>
    </citation>
    <scope>NUCLEOTIDE SEQUENCE [LARGE SCALE GENOMIC DNA]</scope>
</reference>
<evidence type="ECO:0000256" key="1">
    <source>
        <dbReference type="ARBA" id="ARBA00001412"/>
    </source>
</evidence>
<evidence type="ECO:0000256" key="5">
    <source>
        <dbReference type="ARBA" id="ARBA00023295"/>
    </source>
</evidence>
<dbReference type="SUPFAM" id="SSF49785">
    <property type="entry name" value="Galactose-binding domain-like"/>
    <property type="match status" value="1"/>
</dbReference>
<dbReference type="InterPro" id="IPR008979">
    <property type="entry name" value="Galactose-bd-like_sf"/>
</dbReference>
<organism evidence="8 9">
    <name type="scientific">Zymoseptoria tritici ST99CH_1E4</name>
    <dbReference type="NCBI Taxonomy" id="1276532"/>
    <lineage>
        <taxon>Eukaryota</taxon>
        <taxon>Fungi</taxon>
        <taxon>Dikarya</taxon>
        <taxon>Ascomycota</taxon>
        <taxon>Pezizomycotina</taxon>
        <taxon>Dothideomycetes</taxon>
        <taxon>Dothideomycetidae</taxon>
        <taxon>Mycosphaerellales</taxon>
        <taxon>Mycosphaerellaceae</taxon>
        <taxon>Zymoseptoria</taxon>
    </lineage>
</organism>
<dbReference type="Gene3D" id="3.20.20.80">
    <property type="entry name" value="Glycosidases"/>
    <property type="match status" value="1"/>
</dbReference>
<dbReference type="Pfam" id="PF02929">
    <property type="entry name" value="Bgal_small_N"/>
    <property type="match status" value="1"/>
</dbReference>
<comment type="catalytic activity">
    <reaction evidence="1">
        <text>Hydrolysis of terminal non-reducing beta-D-galactose residues in beta-D-galactosides.</text>
        <dbReference type="EC" id="3.2.1.23"/>
    </reaction>
</comment>
<evidence type="ECO:0000256" key="6">
    <source>
        <dbReference type="ARBA" id="ARBA00032230"/>
    </source>
</evidence>
<feature type="domain" description="Beta galactosidase small chain/" evidence="7">
    <location>
        <begin position="782"/>
        <end position="1067"/>
    </location>
</feature>
<dbReference type="FunFam" id="3.20.20.80:FF:000018">
    <property type="entry name" value="Beta-galactosidase"/>
    <property type="match status" value="1"/>
</dbReference>
<dbReference type="InterPro" id="IPR006104">
    <property type="entry name" value="Glyco_hydro_2_N"/>
</dbReference>
<dbReference type="Pfam" id="PF16353">
    <property type="entry name" value="LacZ_4"/>
    <property type="match status" value="1"/>
</dbReference>
<dbReference type="SUPFAM" id="SSF74650">
    <property type="entry name" value="Galactose mutarotase-like"/>
    <property type="match status" value="1"/>
</dbReference>
<dbReference type="InterPro" id="IPR006103">
    <property type="entry name" value="Glyco_hydro_2_cat"/>
</dbReference>
<evidence type="ECO:0000259" key="7">
    <source>
        <dbReference type="SMART" id="SM01038"/>
    </source>
</evidence>
<dbReference type="Pfam" id="PF00703">
    <property type="entry name" value="Glyco_hydro_2"/>
    <property type="match status" value="1"/>
</dbReference>
<dbReference type="GO" id="GO:0030246">
    <property type="term" value="F:carbohydrate binding"/>
    <property type="evidence" value="ECO:0007669"/>
    <property type="project" value="InterPro"/>
</dbReference>